<evidence type="ECO:0000313" key="6">
    <source>
        <dbReference type="EMBL" id="PWJ87542.1"/>
    </source>
</evidence>
<organism evidence="6 7">
    <name type="scientific">Oceanotoga teriensis</name>
    <dbReference type="NCBI Taxonomy" id="515440"/>
    <lineage>
        <taxon>Bacteria</taxon>
        <taxon>Thermotogati</taxon>
        <taxon>Thermotogota</taxon>
        <taxon>Thermotogae</taxon>
        <taxon>Petrotogales</taxon>
        <taxon>Petrotogaceae</taxon>
        <taxon>Oceanotoga</taxon>
    </lineage>
</organism>
<dbReference type="AlphaFoldDB" id="A0AA45HHT9"/>
<dbReference type="PANTHER" id="PTHR42887:SF2">
    <property type="entry name" value="OS12G0638800 PROTEIN"/>
    <property type="match status" value="1"/>
</dbReference>
<dbReference type="Pfam" id="PF22780">
    <property type="entry name" value="HI0933_like_1st"/>
    <property type="match status" value="1"/>
</dbReference>
<evidence type="ECO:0008006" key="8">
    <source>
        <dbReference type="Google" id="ProtNLM"/>
    </source>
</evidence>
<dbReference type="EMBL" id="QGGI01000023">
    <property type="protein sequence ID" value="PWJ87542.1"/>
    <property type="molecule type" value="Genomic_DNA"/>
</dbReference>
<comment type="cofactor">
    <cofactor evidence="1">
        <name>FAD</name>
        <dbReference type="ChEBI" id="CHEBI:57692"/>
    </cofactor>
</comment>
<evidence type="ECO:0000259" key="4">
    <source>
        <dbReference type="Pfam" id="PF03486"/>
    </source>
</evidence>
<gene>
    <name evidence="6" type="ORF">C7380_12324</name>
</gene>
<protein>
    <recommendedName>
        <fullName evidence="8">Flavoprotein</fullName>
    </recommendedName>
</protein>
<name>A0AA45HHT9_9BACT</name>
<feature type="domain" description="RsdA/BaiN/AoA(So)-like insert" evidence="5">
    <location>
        <begin position="182"/>
        <end position="340"/>
    </location>
</feature>
<dbReference type="SUPFAM" id="SSF51905">
    <property type="entry name" value="FAD/NAD(P)-binding domain"/>
    <property type="match status" value="1"/>
</dbReference>
<dbReference type="InterPro" id="IPR055178">
    <property type="entry name" value="RsdA/BaiN/AoA(So)-like_dom"/>
</dbReference>
<dbReference type="Proteomes" id="UP000245921">
    <property type="component" value="Unassembled WGS sequence"/>
</dbReference>
<sequence length="404" mass="45659">MIVNIVGGGASGIIAAINAAKNGHEVNIFEKMKNIGKKILATGNGKCNYTNKKMDETFFYCKNKELIKNSLQIFDDKSTISFFKSIGVYPREIDGRIYPITENSLSIVKSLENELNRLNIKIYTKTKIFKIDILKNKFILNDKYESDILIIAAGGKSYPALGSDGSINSELIKLGHTFKTQRPALVQLISNDYFLPQLKGVRVKGNASLFDHKNIKIIEKNGEILFTDYGLSGIPSMQISRFIKPEKNYIIKIDLAQNIDKDEINNYLINQTRLNPNLKISDSLMGIIHFKLINIILQINNIHNIPLNQLKRSDRNKIINSIKNFNININGTKGWKESQVTTGGINLNEINEINFESKKIKNLYICGEILDIDGDCGGYNLQWAWTSGYIVGNNIMRRDKNDTN</sequence>
<accession>A0AA45HHT9</accession>
<dbReference type="PANTHER" id="PTHR42887">
    <property type="entry name" value="OS12G0638800 PROTEIN"/>
    <property type="match status" value="1"/>
</dbReference>
<reference evidence="6 7" key="1">
    <citation type="submission" date="2018-05" db="EMBL/GenBank/DDBJ databases">
        <title>Genomic Encyclopedia of Type Strains, Phase IV (KMG-IV): sequencing the most valuable type-strain genomes for metagenomic binning, comparative biology and taxonomic classification.</title>
        <authorList>
            <person name="Goeker M."/>
        </authorList>
    </citation>
    <scope>NUCLEOTIDE SEQUENCE [LARGE SCALE GENOMIC DNA]</scope>
    <source>
        <strain evidence="6 7">DSM 24906</strain>
    </source>
</reference>
<dbReference type="NCBIfam" id="TIGR00275">
    <property type="entry name" value="aminoacetone oxidase family FAD-binding enzyme"/>
    <property type="match status" value="1"/>
</dbReference>
<evidence type="ECO:0000313" key="7">
    <source>
        <dbReference type="Proteomes" id="UP000245921"/>
    </source>
</evidence>
<dbReference type="InterPro" id="IPR057661">
    <property type="entry name" value="RsdA/BaiN/AoA(So)_Rossmann"/>
</dbReference>
<dbReference type="Pfam" id="PF03486">
    <property type="entry name" value="HI0933_like"/>
    <property type="match status" value="1"/>
</dbReference>
<feature type="domain" description="RsdA/BaiN/AoA(So)-like Rossmann fold-like" evidence="4">
    <location>
        <begin position="3"/>
        <end position="393"/>
    </location>
</feature>
<keyword evidence="2" id="KW-0285">Flavoprotein</keyword>
<dbReference type="InterPro" id="IPR004792">
    <property type="entry name" value="BaiN-like"/>
</dbReference>
<comment type="caution">
    <text evidence="6">The sequence shown here is derived from an EMBL/GenBank/DDBJ whole genome shotgun (WGS) entry which is preliminary data.</text>
</comment>
<evidence type="ECO:0000256" key="3">
    <source>
        <dbReference type="ARBA" id="ARBA00022827"/>
    </source>
</evidence>
<evidence type="ECO:0000259" key="5">
    <source>
        <dbReference type="Pfam" id="PF22780"/>
    </source>
</evidence>
<evidence type="ECO:0000256" key="2">
    <source>
        <dbReference type="ARBA" id="ARBA00022630"/>
    </source>
</evidence>
<dbReference type="Gene3D" id="3.50.50.60">
    <property type="entry name" value="FAD/NAD(P)-binding domain"/>
    <property type="match status" value="1"/>
</dbReference>
<proteinExistence type="predicted"/>
<evidence type="ECO:0000256" key="1">
    <source>
        <dbReference type="ARBA" id="ARBA00001974"/>
    </source>
</evidence>
<dbReference type="Gene3D" id="1.10.8.260">
    <property type="entry name" value="HI0933 insert domain-like"/>
    <property type="match status" value="1"/>
</dbReference>
<dbReference type="RefSeq" id="WP_109606236.1">
    <property type="nucleotide sequence ID" value="NZ_JAMHJO010000018.1"/>
</dbReference>
<dbReference type="InterPro" id="IPR023166">
    <property type="entry name" value="BaiN-like_dom_sf"/>
</dbReference>
<dbReference type="Gene3D" id="2.40.30.10">
    <property type="entry name" value="Translation factors"/>
    <property type="match status" value="1"/>
</dbReference>
<keyword evidence="7" id="KW-1185">Reference proteome</keyword>
<dbReference type="InterPro" id="IPR036188">
    <property type="entry name" value="FAD/NAD-bd_sf"/>
</dbReference>
<dbReference type="SUPFAM" id="SSF160996">
    <property type="entry name" value="HI0933 insert domain-like"/>
    <property type="match status" value="1"/>
</dbReference>
<keyword evidence="3" id="KW-0274">FAD</keyword>